<dbReference type="Proteomes" id="UP000734854">
    <property type="component" value="Unassembled WGS sequence"/>
</dbReference>
<sequence>MEVPVYYLYLNRPIHRNAFTPPPSTNFPRPRPPRSPPLHPAGSSTPPAGPHFYAGIELSSLASIAAAPCGDRAVTSEPLRRRILVLQSAISVIERCRQPVIAAIHGACIGRGVDLAPPATFAAATRGPTSR</sequence>
<dbReference type="AlphaFoldDB" id="A0A8J5LIM1"/>
<dbReference type="InterPro" id="IPR045002">
    <property type="entry name" value="Ech1-like"/>
</dbReference>
<protein>
    <submittedName>
        <fullName evidence="3">Uncharacterized protein</fullName>
    </submittedName>
</protein>
<gene>
    <name evidence="3" type="ORF">ZIOFF_020278</name>
</gene>
<comment type="caution">
    <text evidence="3">The sequence shown here is derived from an EMBL/GenBank/DDBJ whole genome shotgun (WGS) entry which is preliminary data.</text>
</comment>
<evidence type="ECO:0000256" key="1">
    <source>
        <dbReference type="ARBA" id="ARBA00005254"/>
    </source>
</evidence>
<dbReference type="PANTHER" id="PTHR43149">
    <property type="entry name" value="ENOYL-COA HYDRATASE"/>
    <property type="match status" value="1"/>
</dbReference>
<evidence type="ECO:0000313" key="3">
    <source>
        <dbReference type="EMBL" id="KAG6516903.1"/>
    </source>
</evidence>
<feature type="compositionally biased region" description="Pro residues" evidence="2">
    <location>
        <begin position="20"/>
        <end position="39"/>
    </location>
</feature>
<dbReference type="EMBL" id="JACMSC010000006">
    <property type="protein sequence ID" value="KAG6516903.1"/>
    <property type="molecule type" value="Genomic_DNA"/>
</dbReference>
<evidence type="ECO:0000313" key="4">
    <source>
        <dbReference type="Proteomes" id="UP000734854"/>
    </source>
</evidence>
<dbReference type="Gene3D" id="3.90.226.10">
    <property type="entry name" value="2-enoyl-CoA Hydratase, Chain A, domain 1"/>
    <property type="match status" value="1"/>
</dbReference>
<name>A0A8J5LIM1_ZINOF</name>
<organism evidence="3 4">
    <name type="scientific">Zingiber officinale</name>
    <name type="common">Ginger</name>
    <name type="synonym">Amomum zingiber</name>
    <dbReference type="NCBI Taxonomy" id="94328"/>
    <lineage>
        <taxon>Eukaryota</taxon>
        <taxon>Viridiplantae</taxon>
        <taxon>Streptophyta</taxon>
        <taxon>Embryophyta</taxon>
        <taxon>Tracheophyta</taxon>
        <taxon>Spermatophyta</taxon>
        <taxon>Magnoliopsida</taxon>
        <taxon>Liliopsida</taxon>
        <taxon>Zingiberales</taxon>
        <taxon>Zingiberaceae</taxon>
        <taxon>Zingiber</taxon>
    </lineage>
</organism>
<dbReference type="GO" id="GO:0051750">
    <property type="term" value="F:delta(3,5)-delta(2,4)-dienoyl-CoA isomerase activity"/>
    <property type="evidence" value="ECO:0007669"/>
    <property type="project" value="TreeGrafter"/>
</dbReference>
<reference evidence="3 4" key="1">
    <citation type="submission" date="2020-08" db="EMBL/GenBank/DDBJ databases">
        <title>Plant Genome Project.</title>
        <authorList>
            <person name="Zhang R.-G."/>
        </authorList>
    </citation>
    <scope>NUCLEOTIDE SEQUENCE [LARGE SCALE GENOMIC DNA]</scope>
    <source>
        <tissue evidence="3">Rhizome</tissue>
    </source>
</reference>
<keyword evidence="4" id="KW-1185">Reference proteome</keyword>
<accession>A0A8J5LIM1</accession>
<comment type="similarity">
    <text evidence="1">Belongs to the enoyl-CoA hydratase/isomerase family.</text>
</comment>
<dbReference type="PANTHER" id="PTHR43149:SF1">
    <property type="entry name" value="DELTA(3,5)-DELTA(2,4)-DIENOYL-COA ISOMERASE, MITOCHONDRIAL"/>
    <property type="match status" value="1"/>
</dbReference>
<evidence type="ECO:0000256" key="2">
    <source>
        <dbReference type="SAM" id="MobiDB-lite"/>
    </source>
</evidence>
<dbReference type="GO" id="GO:0005777">
    <property type="term" value="C:peroxisome"/>
    <property type="evidence" value="ECO:0007669"/>
    <property type="project" value="TreeGrafter"/>
</dbReference>
<proteinExistence type="inferred from homology"/>
<dbReference type="SUPFAM" id="SSF52096">
    <property type="entry name" value="ClpP/crotonase"/>
    <property type="match status" value="1"/>
</dbReference>
<dbReference type="InterPro" id="IPR029045">
    <property type="entry name" value="ClpP/crotonase-like_dom_sf"/>
</dbReference>
<feature type="region of interest" description="Disordered" evidence="2">
    <location>
        <begin position="19"/>
        <end position="51"/>
    </location>
</feature>